<evidence type="ECO:0008006" key="4">
    <source>
        <dbReference type="Google" id="ProtNLM"/>
    </source>
</evidence>
<accession>I2GT80</accession>
<dbReference type="EMBL" id="CAIT01000010">
    <property type="protein sequence ID" value="CCH57109.1"/>
    <property type="molecule type" value="Genomic_DNA"/>
</dbReference>
<dbReference type="eggNOG" id="ENOG5032R6Z">
    <property type="taxonomic scope" value="Bacteria"/>
</dbReference>
<proteinExistence type="predicted"/>
<dbReference type="AlphaFoldDB" id="I2GT80"/>
<evidence type="ECO:0000256" key="1">
    <source>
        <dbReference type="SAM" id="SignalP"/>
    </source>
</evidence>
<dbReference type="STRING" id="1185876.BN8_06512"/>
<name>I2GT80_9BACT</name>
<organism evidence="2 3">
    <name type="scientific">Fibrisoma limi BUZ 3</name>
    <dbReference type="NCBI Taxonomy" id="1185876"/>
    <lineage>
        <taxon>Bacteria</taxon>
        <taxon>Pseudomonadati</taxon>
        <taxon>Bacteroidota</taxon>
        <taxon>Cytophagia</taxon>
        <taxon>Cytophagales</taxon>
        <taxon>Spirosomataceae</taxon>
        <taxon>Fibrisoma</taxon>
    </lineage>
</organism>
<comment type="caution">
    <text evidence="2">The sequence shown here is derived from an EMBL/GenBank/DDBJ whole genome shotgun (WGS) entry which is preliminary data.</text>
</comment>
<dbReference type="Proteomes" id="UP000009309">
    <property type="component" value="Unassembled WGS sequence"/>
</dbReference>
<feature type="signal peptide" evidence="1">
    <location>
        <begin position="1"/>
        <end position="19"/>
    </location>
</feature>
<gene>
    <name evidence="2" type="ORF">BN8_06512</name>
</gene>
<dbReference type="OrthoDB" id="958875at2"/>
<sequence>MRNALLLTILLFTSITTLAQRRRDDTSHYRSQPIPAHLLPIERALGSSALGSVYYYGGKKLSSPFSLEVPFYEIDDPAVSRHFRNFRTWTTLSRLTSLATLAYVLVNNNGRRGAYWTVYGGSIAAALTFTIIGNGQVNKAVTRYNELLRQPRVGFSTVPTPNGQMAVGVGVAYDF</sequence>
<protein>
    <recommendedName>
        <fullName evidence="4">DUF5683 domain-containing protein</fullName>
    </recommendedName>
</protein>
<keyword evidence="3" id="KW-1185">Reference proteome</keyword>
<evidence type="ECO:0000313" key="3">
    <source>
        <dbReference type="Proteomes" id="UP000009309"/>
    </source>
</evidence>
<keyword evidence="1" id="KW-0732">Signal</keyword>
<evidence type="ECO:0000313" key="2">
    <source>
        <dbReference type="EMBL" id="CCH57109.1"/>
    </source>
</evidence>
<feature type="chain" id="PRO_5003659234" description="DUF5683 domain-containing protein" evidence="1">
    <location>
        <begin position="20"/>
        <end position="175"/>
    </location>
</feature>
<reference evidence="2 3" key="1">
    <citation type="journal article" date="2012" name="J. Bacteriol.">
        <title>Genome Sequence of the Filamentous Bacterium Fibrisoma limi BUZ 3T.</title>
        <authorList>
            <person name="Filippini M."/>
            <person name="Qi W."/>
            <person name="Jaenicke S."/>
            <person name="Goesmann A."/>
            <person name="Smits T.H."/>
            <person name="Bagheri H.C."/>
        </authorList>
    </citation>
    <scope>NUCLEOTIDE SEQUENCE [LARGE SCALE GENOMIC DNA]</scope>
    <source>
        <strain evidence="3">BUZ 3T</strain>
    </source>
</reference>
<dbReference type="RefSeq" id="WP_009285670.1">
    <property type="nucleotide sequence ID" value="NZ_CAIT01000010.1"/>
</dbReference>